<comment type="caution">
    <text evidence="2">The sequence shown here is derived from an EMBL/GenBank/DDBJ whole genome shotgun (WGS) entry which is preliminary data.</text>
</comment>
<gene>
    <name evidence="2" type="ORF">WUBG_17645</name>
</gene>
<accession>J9E3B2</accession>
<sequence length="67" mass="7130">MELGPIGMPGRASLPGLPGLKDTDGEIGIHGIPGPDGIYCPCPPRNLFSIMKIEDNPSETTIHDIYN</sequence>
<dbReference type="AlphaFoldDB" id="J9E3B2"/>
<dbReference type="Proteomes" id="UP000004810">
    <property type="component" value="Unassembled WGS sequence"/>
</dbReference>
<reference evidence="3" key="1">
    <citation type="submission" date="2012-08" db="EMBL/GenBank/DDBJ databases">
        <title>The Genome Sequence of Wuchereria bancrofti.</title>
        <authorList>
            <person name="Nutman T.B."/>
            <person name="Fink D.L."/>
            <person name="Russ C."/>
            <person name="Young S."/>
            <person name="Zeng Q."/>
            <person name="Koehrsen M."/>
            <person name="Alvarado L."/>
            <person name="Berlin A."/>
            <person name="Chapman S.B."/>
            <person name="Chen Z."/>
            <person name="Freedman E."/>
            <person name="Gellesch M."/>
            <person name="Goldberg J."/>
            <person name="Griggs A."/>
            <person name="Gujja S."/>
            <person name="Heilman E.R."/>
            <person name="Heiman D."/>
            <person name="Hepburn T."/>
            <person name="Howarth C."/>
            <person name="Jen D."/>
            <person name="Larson L."/>
            <person name="Lewis B."/>
            <person name="Mehta T."/>
            <person name="Park D."/>
            <person name="Pearson M."/>
            <person name="Roberts A."/>
            <person name="Saif S."/>
            <person name="Shea T."/>
            <person name="Shenoy N."/>
            <person name="Sisk P."/>
            <person name="Stolte C."/>
            <person name="Sykes S."/>
            <person name="Walk T."/>
            <person name="White J."/>
            <person name="Yandava C."/>
            <person name="Haas B."/>
            <person name="Henn M.R."/>
            <person name="Nusbaum C."/>
            <person name="Birren B."/>
        </authorList>
    </citation>
    <scope>NUCLEOTIDE SEQUENCE [LARGE SCALE GENOMIC DNA]</scope>
    <source>
        <strain evidence="3">NA</strain>
    </source>
</reference>
<feature type="region of interest" description="Disordered" evidence="1">
    <location>
        <begin position="1"/>
        <end position="26"/>
    </location>
</feature>
<proteinExistence type="predicted"/>
<organism evidence="2 3">
    <name type="scientific">Wuchereria bancrofti</name>
    <dbReference type="NCBI Taxonomy" id="6293"/>
    <lineage>
        <taxon>Eukaryota</taxon>
        <taxon>Metazoa</taxon>
        <taxon>Ecdysozoa</taxon>
        <taxon>Nematoda</taxon>
        <taxon>Chromadorea</taxon>
        <taxon>Rhabditida</taxon>
        <taxon>Spirurina</taxon>
        <taxon>Spiruromorpha</taxon>
        <taxon>Filarioidea</taxon>
        <taxon>Onchocercidae</taxon>
        <taxon>Wuchereria</taxon>
    </lineage>
</organism>
<evidence type="ECO:0000313" key="2">
    <source>
        <dbReference type="EMBL" id="EJW71447.1"/>
    </source>
</evidence>
<protein>
    <submittedName>
        <fullName evidence="2">Uncharacterized protein</fullName>
    </submittedName>
</protein>
<dbReference type="EMBL" id="ADBV01018576">
    <property type="protein sequence ID" value="EJW71447.1"/>
    <property type="molecule type" value="Genomic_DNA"/>
</dbReference>
<name>J9E3B2_WUCBA</name>
<evidence type="ECO:0000313" key="3">
    <source>
        <dbReference type="Proteomes" id="UP000004810"/>
    </source>
</evidence>
<evidence type="ECO:0000256" key="1">
    <source>
        <dbReference type="SAM" id="MobiDB-lite"/>
    </source>
</evidence>